<dbReference type="EnsemblMetazoa" id="PPA39314.1">
    <property type="protein sequence ID" value="PPA39314.1"/>
    <property type="gene ID" value="WBGene00277683"/>
</dbReference>
<dbReference type="GO" id="GO:0004222">
    <property type="term" value="F:metalloendopeptidase activity"/>
    <property type="evidence" value="ECO:0000318"/>
    <property type="project" value="GO_Central"/>
</dbReference>
<name>A0A2A6BK67_PRIPA</name>
<evidence type="ECO:0000313" key="1">
    <source>
        <dbReference type="EnsemblMetazoa" id="PPA39314.1"/>
    </source>
</evidence>
<dbReference type="PANTHER" id="PTHR11733">
    <property type="entry name" value="ZINC METALLOPROTEASE FAMILY M13 NEPRILYSIN-RELATED"/>
    <property type="match status" value="1"/>
</dbReference>
<reference evidence="2" key="1">
    <citation type="journal article" date="2008" name="Nat. Genet.">
        <title>The Pristionchus pacificus genome provides a unique perspective on nematode lifestyle and parasitism.</title>
        <authorList>
            <person name="Dieterich C."/>
            <person name="Clifton S.W."/>
            <person name="Schuster L.N."/>
            <person name="Chinwalla A."/>
            <person name="Delehaunty K."/>
            <person name="Dinkelacker I."/>
            <person name="Fulton L."/>
            <person name="Fulton R."/>
            <person name="Godfrey J."/>
            <person name="Minx P."/>
            <person name="Mitreva M."/>
            <person name="Roeseler W."/>
            <person name="Tian H."/>
            <person name="Witte H."/>
            <person name="Yang S.P."/>
            <person name="Wilson R.K."/>
            <person name="Sommer R.J."/>
        </authorList>
    </citation>
    <scope>NUCLEOTIDE SEQUENCE [LARGE SCALE GENOMIC DNA]</scope>
    <source>
        <strain evidence="2">PS312</strain>
    </source>
</reference>
<dbReference type="InterPro" id="IPR018497">
    <property type="entry name" value="Peptidase_M13_C"/>
</dbReference>
<gene>
    <name evidence="1" type="primary">WBGene00277683</name>
</gene>
<dbReference type="GO" id="GO:0016485">
    <property type="term" value="P:protein processing"/>
    <property type="evidence" value="ECO:0000318"/>
    <property type="project" value="GO_Central"/>
</dbReference>
<dbReference type="AlphaFoldDB" id="A0A2A6BK67"/>
<proteinExistence type="predicted"/>
<keyword evidence="2" id="KW-1185">Reference proteome</keyword>
<protein>
    <submittedName>
        <fullName evidence="1">Nep-25</fullName>
    </submittedName>
</protein>
<dbReference type="PROSITE" id="PS51885">
    <property type="entry name" value="NEPRILYSIN"/>
    <property type="match status" value="1"/>
</dbReference>
<sequence>MIILFFPLLLRLSSTEYLNDHLEFNENISIHPCDNFYLHVCSQSIDKEDFPFEQIKQFYEHFSKKYVHISESANLPILNDIYDVLETTEENKVKFDPSTLELNDRLEYFANNLNRESKENIIDVLIIMIGSIYDKTQFNETNIATEVHSFYEALMNRLFVMGDLRRIDIFGDVPNLDADNTPWMNERDDLGFSLLAQFEDKINDMVIHNDLDYNDWDLELLRKINSDFLQNYYTAKQRSTGVKVLMLRRFNNSLGLNAEYYEDLNRINIFAPFMYPMLTDNITFDKSYDLFQTIGHEMFHSVILKTWANRSDSFKNEMEYYNNHFNKSCDFFEENRVAVDLKRLMKMELTLKDCVLLIIEELNETIFNRKSFAVNRDQAFFYLYGIFYCQAEGRHDDNDDEHSSNQVRVYEGMTQLPEFSRAFSCKPDQNIKKAVIYSDRIPNEIRNEICTKMNAWQDTFSMILLFPLLLLLHPSSADYLSEHLTHNVDLSVNPCDNFYLHVCSQSVDEEQFPFQKIGQFYKNITEEHDHISGSRNFAILNEIELLHETTETEKPKFNRSLFRSLIESRCATDDECYRNEFTYFYKQIKRFTPLSSLLIHNNDRLKYWASKIEKVNKEGIMKDIKVFYTELTNRLFVMEDLKRRGIFEGIEKMNDDLSTLKARIIDKFRKTPWMNSKDSLGLSLLAEFEDKVNDLVIHYDLDEHDKDLELLRDINSRFMKNYYLAKHRSTGVEALDIFFAACEAEKLHSEITNLEDKYLLNVFYNSELNRIIILAPFIYPKLTAGATFDKPYDLFATIAHETFHSVINAAWAERSDPFKNGMDCLNDHFNRTCKTFGEKSCNSGPQTFGEDGPDIEGLRVSYDWLLQSYDEEELKEDIFKSESLSVNREQAFFYLTALFECRKIGPVEEHYDVHSYHQVRVNGDMTQMPEFTQAFSCTPDHEMYSVNEDTCHLFGPDSK</sequence>
<dbReference type="InterPro" id="IPR000718">
    <property type="entry name" value="Peptidase_M13"/>
</dbReference>
<dbReference type="PANTHER" id="PTHR11733:SF208">
    <property type="entry name" value="PEPTIDASE M13 C-TERMINAL DOMAIN-CONTAINING PROTEIN"/>
    <property type="match status" value="1"/>
</dbReference>
<organism evidence="1 2">
    <name type="scientific">Pristionchus pacificus</name>
    <name type="common">Parasitic nematode worm</name>
    <dbReference type="NCBI Taxonomy" id="54126"/>
    <lineage>
        <taxon>Eukaryota</taxon>
        <taxon>Metazoa</taxon>
        <taxon>Ecdysozoa</taxon>
        <taxon>Nematoda</taxon>
        <taxon>Chromadorea</taxon>
        <taxon>Rhabditida</taxon>
        <taxon>Rhabditina</taxon>
        <taxon>Diplogasteromorpha</taxon>
        <taxon>Diplogasteroidea</taxon>
        <taxon>Neodiplogasteridae</taxon>
        <taxon>Pristionchus</taxon>
    </lineage>
</organism>
<dbReference type="Pfam" id="PF01431">
    <property type="entry name" value="Peptidase_M13"/>
    <property type="match status" value="2"/>
</dbReference>
<accession>A0A8R1USD7</accession>
<dbReference type="GO" id="GO:0005886">
    <property type="term" value="C:plasma membrane"/>
    <property type="evidence" value="ECO:0000318"/>
    <property type="project" value="GO_Central"/>
</dbReference>
<dbReference type="Gene3D" id="3.40.390.10">
    <property type="entry name" value="Collagenase (Catalytic Domain)"/>
    <property type="match status" value="2"/>
</dbReference>
<dbReference type="Proteomes" id="UP000005239">
    <property type="component" value="Unassembled WGS sequence"/>
</dbReference>
<dbReference type="InterPro" id="IPR024079">
    <property type="entry name" value="MetalloPept_cat_dom_sf"/>
</dbReference>
<evidence type="ECO:0000313" key="2">
    <source>
        <dbReference type="Proteomes" id="UP000005239"/>
    </source>
</evidence>
<reference evidence="1" key="2">
    <citation type="submission" date="2022-06" db="UniProtKB">
        <authorList>
            <consortium name="EnsemblMetazoa"/>
        </authorList>
    </citation>
    <scope>IDENTIFICATION</scope>
    <source>
        <strain evidence="1">PS312</strain>
    </source>
</reference>
<accession>A0A2A6BK67</accession>
<dbReference type="OrthoDB" id="5866043at2759"/>
<dbReference type="SUPFAM" id="SSF55486">
    <property type="entry name" value="Metalloproteases ('zincins'), catalytic domain"/>
    <property type="match status" value="2"/>
</dbReference>